<dbReference type="EMBL" id="CP031194">
    <property type="protein sequence ID" value="AXG76399.1"/>
    <property type="molecule type" value="Genomic_DNA"/>
</dbReference>
<sequence length="341" mass="34035">MSKSTGARTTAVRAAGIRTAGVRTAGVRAAVAAVALTLSLAACGSSATGKPADGASDRTGGGGAATGDAANSAATADSALHDALPEKVRKAGELVVVIPGTNPPWWEKSGGTYTGAAADLVNQVGAILGVKVRYVAVPDLAGAFAAVASGRYDAGFNPYGDTGKSANTDIVDVVQEIVPFLVPKGNPKKIDGLGALCGTSVSALGPAGAGSAYAILTEQSAACEKAGDPAVRIVAVKGVPDGILAVKSRRADAFFGSGAALFHYAKTSDGALEVVATEADTGFSNLYQGMIVPKGSPLAEPVLGAFKKIFDSGDYARIMKGAGLEREMLDAPGINLKKQVS</sequence>
<dbReference type="Pfam" id="PF00497">
    <property type="entry name" value="SBP_bac_3"/>
    <property type="match status" value="1"/>
</dbReference>
<dbReference type="SUPFAM" id="SSF53850">
    <property type="entry name" value="Periplasmic binding protein-like II"/>
    <property type="match status" value="1"/>
</dbReference>
<organism evidence="4 5">
    <name type="scientific">Streptomyces paludis</name>
    <dbReference type="NCBI Taxonomy" id="2282738"/>
    <lineage>
        <taxon>Bacteria</taxon>
        <taxon>Bacillati</taxon>
        <taxon>Actinomycetota</taxon>
        <taxon>Actinomycetes</taxon>
        <taxon>Kitasatosporales</taxon>
        <taxon>Streptomycetaceae</taxon>
        <taxon>Streptomyces</taxon>
    </lineage>
</organism>
<dbReference type="KEGG" id="spad:DVK44_00430"/>
<reference evidence="5" key="1">
    <citation type="submission" date="2018-07" db="EMBL/GenBank/DDBJ databases">
        <authorList>
            <person name="Zhao J."/>
        </authorList>
    </citation>
    <scope>NUCLEOTIDE SEQUENCE [LARGE SCALE GENOMIC DNA]</scope>
    <source>
        <strain evidence="5">GSSD-12</strain>
    </source>
</reference>
<dbReference type="Proteomes" id="UP000253868">
    <property type="component" value="Chromosome"/>
</dbReference>
<dbReference type="SMART" id="SM00062">
    <property type="entry name" value="PBPb"/>
    <property type="match status" value="1"/>
</dbReference>
<dbReference type="InterPro" id="IPR001638">
    <property type="entry name" value="Solute-binding_3/MltF_N"/>
</dbReference>
<dbReference type="PANTHER" id="PTHR35936">
    <property type="entry name" value="MEMBRANE-BOUND LYTIC MUREIN TRANSGLYCOSYLASE F"/>
    <property type="match status" value="1"/>
</dbReference>
<dbReference type="Gene3D" id="3.40.190.10">
    <property type="entry name" value="Periplasmic binding protein-like II"/>
    <property type="match status" value="2"/>
</dbReference>
<evidence type="ECO:0000259" key="3">
    <source>
        <dbReference type="SMART" id="SM00062"/>
    </source>
</evidence>
<accession>A0A345HI75</accession>
<evidence type="ECO:0000313" key="4">
    <source>
        <dbReference type="EMBL" id="AXG76399.1"/>
    </source>
</evidence>
<dbReference type="OrthoDB" id="4577708at2"/>
<gene>
    <name evidence="4" type="ORF">DVK44_00430</name>
</gene>
<evidence type="ECO:0000256" key="2">
    <source>
        <dbReference type="SAM" id="MobiDB-lite"/>
    </source>
</evidence>
<proteinExistence type="predicted"/>
<dbReference type="AlphaFoldDB" id="A0A345HI75"/>
<evidence type="ECO:0000256" key="1">
    <source>
        <dbReference type="ARBA" id="ARBA00022729"/>
    </source>
</evidence>
<feature type="domain" description="Solute-binding protein family 3/N-terminal" evidence="3">
    <location>
        <begin position="93"/>
        <end position="326"/>
    </location>
</feature>
<protein>
    <submittedName>
        <fullName evidence="4">ABC transporter substrate-binding protein</fullName>
    </submittedName>
</protein>
<dbReference type="PANTHER" id="PTHR35936:SF17">
    <property type="entry name" value="ARGININE-BINDING EXTRACELLULAR PROTEIN ARTP"/>
    <property type="match status" value="1"/>
</dbReference>
<dbReference type="RefSeq" id="WP_114657602.1">
    <property type="nucleotide sequence ID" value="NZ_CP031194.1"/>
</dbReference>
<name>A0A345HI75_9ACTN</name>
<evidence type="ECO:0000313" key="5">
    <source>
        <dbReference type="Proteomes" id="UP000253868"/>
    </source>
</evidence>
<feature type="region of interest" description="Disordered" evidence="2">
    <location>
        <begin position="45"/>
        <end position="68"/>
    </location>
</feature>
<keyword evidence="5" id="KW-1185">Reference proteome</keyword>
<keyword evidence="1" id="KW-0732">Signal</keyword>